<evidence type="ECO:0000313" key="3">
    <source>
        <dbReference type="EMBL" id="NAS27464.1"/>
    </source>
</evidence>
<feature type="transmembrane region" description="Helical" evidence="2">
    <location>
        <begin position="221"/>
        <end position="242"/>
    </location>
</feature>
<evidence type="ECO:0000256" key="1">
    <source>
        <dbReference type="SAM" id="MobiDB-lite"/>
    </source>
</evidence>
<keyword evidence="2" id="KW-1133">Transmembrane helix</keyword>
<feature type="transmembrane region" description="Helical" evidence="2">
    <location>
        <begin position="118"/>
        <end position="135"/>
    </location>
</feature>
<name>A0A7C9JHD4_9ACTN</name>
<evidence type="ECO:0000256" key="2">
    <source>
        <dbReference type="SAM" id="Phobius"/>
    </source>
</evidence>
<keyword evidence="2" id="KW-0472">Membrane</keyword>
<dbReference type="EMBL" id="WXEW01000018">
    <property type="protein sequence ID" value="NAS27464.1"/>
    <property type="molecule type" value="Genomic_DNA"/>
</dbReference>
<keyword evidence="4" id="KW-1185">Reference proteome</keyword>
<dbReference type="RefSeq" id="WP_161484390.1">
    <property type="nucleotide sequence ID" value="NZ_WXEW01000018.1"/>
</dbReference>
<feature type="transmembrane region" description="Helical" evidence="2">
    <location>
        <begin position="188"/>
        <end position="209"/>
    </location>
</feature>
<protein>
    <submittedName>
        <fullName evidence="3">Conjugal transfer protein TraI</fullName>
    </submittedName>
</protein>
<dbReference type="Proteomes" id="UP000479526">
    <property type="component" value="Unassembled WGS sequence"/>
</dbReference>
<reference evidence="3 4" key="1">
    <citation type="submission" date="2020-01" db="EMBL/GenBank/DDBJ databases">
        <title>Herbidospora sp. NEAU-GS84 nov., a novel actinomycete isolated from soil.</title>
        <authorList>
            <person name="Han L."/>
        </authorList>
    </citation>
    <scope>NUCLEOTIDE SEQUENCE [LARGE SCALE GENOMIC DNA]</scope>
    <source>
        <strain evidence="3 4">NEAU-GS84</strain>
    </source>
</reference>
<proteinExistence type="predicted"/>
<accession>A0A7C9JHD4</accession>
<organism evidence="3 4">
    <name type="scientific">Herbidospora solisilvae</name>
    <dbReference type="NCBI Taxonomy" id="2696284"/>
    <lineage>
        <taxon>Bacteria</taxon>
        <taxon>Bacillati</taxon>
        <taxon>Actinomycetota</taxon>
        <taxon>Actinomycetes</taxon>
        <taxon>Streptosporangiales</taxon>
        <taxon>Streptosporangiaceae</taxon>
        <taxon>Herbidospora</taxon>
    </lineage>
</organism>
<keyword evidence="2" id="KW-0812">Transmembrane</keyword>
<comment type="caution">
    <text evidence="3">The sequence shown here is derived from an EMBL/GenBank/DDBJ whole genome shotgun (WGS) entry which is preliminary data.</text>
</comment>
<feature type="transmembrane region" description="Helical" evidence="2">
    <location>
        <begin position="155"/>
        <end position="176"/>
    </location>
</feature>
<gene>
    <name evidence="3" type="ORF">GT755_38085</name>
</gene>
<evidence type="ECO:0000313" key="4">
    <source>
        <dbReference type="Proteomes" id="UP000479526"/>
    </source>
</evidence>
<sequence>MTTTTPTPEPDDVNRGLAELERYVAAQIPTTAPAPAPAADVEPEELLPAAPSKRVRALRAEVEEARQLIELQDDAAPLLIDTPKVRRRSKQAREAARLHALAQDPTMRAWQAARMRKLLVIGAMISLTLALTWSTAGVQKFAAADADAWSLGWLFAWFVEPFLSIALLVVVGAKAYMAAQGQPLRSRVLVRIEVLFLGLTLGMNAFPYLPAVATKFDFPQLVLHLLGPIVAVAVVTALPLILAGFNELDHSRGADDSGAVLGAVLAGVHPRSTGGTRTAGGTRQDYIQALTARAERLIEAGELPPDAGVHRIRKALGCGTPYATAVHQVLREERA</sequence>
<dbReference type="AlphaFoldDB" id="A0A7C9JHD4"/>
<feature type="region of interest" description="Disordered" evidence="1">
    <location>
        <begin position="26"/>
        <end position="47"/>
    </location>
</feature>